<dbReference type="AlphaFoldDB" id="A0A0V7ZFP0"/>
<dbReference type="GO" id="GO:0032993">
    <property type="term" value="C:protein-DNA complex"/>
    <property type="evidence" value="ECO:0007669"/>
    <property type="project" value="TreeGrafter"/>
</dbReference>
<feature type="domain" description="OmpR/PhoB-type" evidence="8">
    <location>
        <begin position="124"/>
        <end position="222"/>
    </location>
</feature>
<dbReference type="GO" id="GO:0005829">
    <property type="term" value="C:cytosol"/>
    <property type="evidence" value="ECO:0007669"/>
    <property type="project" value="TreeGrafter"/>
</dbReference>
<dbReference type="CDD" id="cd19935">
    <property type="entry name" value="REC_OmpR_CusR-like"/>
    <property type="match status" value="1"/>
</dbReference>
<dbReference type="Pfam" id="PF01627">
    <property type="entry name" value="Hpt"/>
    <property type="match status" value="1"/>
</dbReference>
<dbReference type="Pfam" id="PF00072">
    <property type="entry name" value="Response_reg"/>
    <property type="match status" value="3"/>
</dbReference>
<dbReference type="InterPro" id="IPR008207">
    <property type="entry name" value="Sig_transdc_His_kin_Hpt_dom"/>
</dbReference>
<dbReference type="PROSITE" id="PS50894">
    <property type="entry name" value="HPT"/>
    <property type="match status" value="1"/>
</dbReference>
<dbReference type="InterPro" id="IPR043128">
    <property type="entry name" value="Rev_trsase/Diguanyl_cyclase"/>
</dbReference>
<dbReference type="PROSITE" id="PS50887">
    <property type="entry name" value="GGDEF"/>
    <property type="match status" value="1"/>
</dbReference>
<feature type="domain" description="HPt" evidence="7">
    <location>
        <begin position="251"/>
        <end position="357"/>
    </location>
</feature>
<feature type="domain" description="GGDEF" evidence="6">
    <location>
        <begin position="662"/>
        <end position="791"/>
    </location>
</feature>
<accession>A0A0V7ZFP0</accession>
<dbReference type="RefSeq" id="WP_027844182.1">
    <property type="nucleotide sequence ID" value="NZ_LMTZ01000141.1"/>
</dbReference>
<comment type="caution">
    <text evidence="10">The sequence shown here is derived from an EMBL/GenBank/DDBJ whole genome shotgun (WGS) entry which is preliminary data.</text>
</comment>
<dbReference type="Gene3D" id="1.10.10.10">
    <property type="entry name" value="Winged helix-like DNA-binding domain superfamily/Winged helix DNA-binding domain"/>
    <property type="match status" value="1"/>
</dbReference>
<evidence type="ECO:0000259" key="5">
    <source>
        <dbReference type="PROSITE" id="PS50110"/>
    </source>
</evidence>
<dbReference type="Gene3D" id="3.40.50.2300">
    <property type="match status" value="3"/>
</dbReference>
<dbReference type="PROSITE" id="PS51755">
    <property type="entry name" value="OMPR_PHOB"/>
    <property type="match status" value="1"/>
</dbReference>
<keyword evidence="3" id="KW-0597">Phosphoprotein</keyword>
<feature type="DNA-binding region" description="OmpR/PhoB-type" evidence="4">
    <location>
        <begin position="124"/>
        <end position="222"/>
    </location>
</feature>
<evidence type="ECO:0000259" key="6">
    <source>
        <dbReference type="PROSITE" id="PS50887"/>
    </source>
</evidence>
<dbReference type="SUPFAM" id="SSF52172">
    <property type="entry name" value="CheY-like"/>
    <property type="match status" value="3"/>
</dbReference>
<dbReference type="InterPro" id="IPR001867">
    <property type="entry name" value="OmpR/PhoB-type_DNA-bd"/>
</dbReference>
<evidence type="ECO:0000256" key="4">
    <source>
        <dbReference type="PROSITE-ProRule" id="PRU01091"/>
    </source>
</evidence>
<dbReference type="PANTHER" id="PTHR48111:SF15">
    <property type="entry name" value="OMPR SUBFAMILY"/>
    <property type="match status" value="1"/>
</dbReference>
<evidence type="ECO:0000259" key="8">
    <source>
        <dbReference type="PROSITE" id="PS51755"/>
    </source>
</evidence>
<dbReference type="InterPro" id="IPR036388">
    <property type="entry name" value="WH-like_DNA-bd_sf"/>
</dbReference>
<dbReference type="InterPro" id="IPR011006">
    <property type="entry name" value="CheY-like_superfamily"/>
</dbReference>
<dbReference type="InterPro" id="IPR000160">
    <property type="entry name" value="GGDEF_dom"/>
</dbReference>
<evidence type="ECO:0000256" key="1">
    <source>
        <dbReference type="ARBA" id="ARBA00023125"/>
    </source>
</evidence>
<dbReference type="Gene3D" id="1.20.120.160">
    <property type="entry name" value="HPT domain"/>
    <property type="match status" value="1"/>
</dbReference>
<evidence type="ECO:0000313" key="10">
    <source>
        <dbReference type="EMBL" id="KST63180.1"/>
    </source>
</evidence>
<dbReference type="InterPro" id="IPR029787">
    <property type="entry name" value="Nucleotide_cyclase"/>
</dbReference>
<dbReference type="Gene3D" id="6.10.250.690">
    <property type="match status" value="1"/>
</dbReference>
<name>A0A0V7ZFP0_9CYAN</name>
<evidence type="ECO:0000313" key="9">
    <source>
        <dbReference type="EMBL" id="KST63176.1"/>
    </source>
</evidence>
<dbReference type="CDD" id="cd00383">
    <property type="entry name" value="trans_reg_C"/>
    <property type="match status" value="1"/>
</dbReference>
<keyword evidence="1 4" id="KW-0238">DNA-binding</keyword>
<sequence>MKILVVDDDEFTAQALSSFLEVQNYVVEMTHDGEAAWDLVQAFDYDLILLDVILPKLDGIALCQRLRKYGYQMPVLLLTGKNSGHEKAVGLDAGADDYLVKPCDPEELVARVRALLRRSNATSMPVLEWGNLRLDPRSCEVTYDGKIIHFTPKEYAMLELFMRNPRRVFSCSAILDRVWSFDSTPGEEAVRTQIKGLRQKLKAVGVVDAIETVYGIGYRLKISDTKKRKKTAKKSAKNDLSEISKQTQQQTLAALAGVWRQFQGRVEQQIDTLLQATAAIEENKIDRDLLAQAHREAHTLGGSLGTFGLSEASGLARKIESLLDPENLKSQQLSLQPKAIKQLNLLTIALRQEVNNYNNTEISISSPTSTSSISSDEKPFLLIIEKDRQLISELFIEADVRGIRAEVATNLQTALKKIYNQIPHLILFDPSVAGTIEKGLEFLNEISVFKQPIPIIVFTSEDSLNYRVEVARKGSKVFLHKPLPANEVLEVVDRALRQNDQTSEAVILAVDDDPQTLAMLQSLLQPWGLKIVTLSEPQRFWETLEETEPDLLILDIKMPHVNGIELCQVVRNDARWGGLPILFLTAYKDIDSVNQVFNVGADDFVSKPIIGPELVARIINRLERIKLVRTLAETDPVTKLANRHKSSQEIEKFLHLSQRCRQPLCFTILDLQNFKHINNTFGYAIGDSVLREVGQTLRKSFNQEDVVARWGGGEFIICMYGVDRDRARKEIGKILESLNQQEFFAPDGNKLKVNACVGLALYPEDGTELQKLYVSAVRDLSNAKLARGSHV</sequence>
<evidence type="ECO:0000259" key="7">
    <source>
        <dbReference type="PROSITE" id="PS50894"/>
    </source>
</evidence>
<proteinExistence type="predicted"/>
<feature type="domain" description="Response regulatory" evidence="5">
    <location>
        <begin position="380"/>
        <end position="496"/>
    </location>
</feature>
<feature type="domain" description="Response regulatory" evidence="5">
    <location>
        <begin position="2"/>
        <end position="116"/>
    </location>
</feature>
<organism evidence="10 11">
    <name type="scientific">Mastigocoleus testarum BC008</name>
    <dbReference type="NCBI Taxonomy" id="371196"/>
    <lineage>
        <taxon>Bacteria</taxon>
        <taxon>Bacillati</taxon>
        <taxon>Cyanobacteriota</taxon>
        <taxon>Cyanophyceae</taxon>
        <taxon>Nostocales</taxon>
        <taxon>Hapalosiphonaceae</taxon>
        <taxon>Mastigocoleus</taxon>
    </lineage>
</organism>
<dbReference type="EMBL" id="LMTZ01000142">
    <property type="protein sequence ID" value="KST63176.1"/>
    <property type="molecule type" value="Genomic_DNA"/>
</dbReference>
<evidence type="ECO:0000313" key="11">
    <source>
        <dbReference type="Proteomes" id="UP000053372"/>
    </source>
</evidence>
<dbReference type="Gene3D" id="3.30.70.270">
    <property type="match status" value="1"/>
</dbReference>
<dbReference type="SUPFAM" id="SSF47226">
    <property type="entry name" value="Histidine-containing phosphotransfer domain, HPT domain"/>
    <property type="match status" value="1"/>
</dbReference>
<dbReference type="SMART" id="SM00448">
    <property type="entry name" value="REC"/>
    <property type="match status" value="3"/>
</dbReference>
<feature type="modified residue" description="4-aspartylphosphate" evidence="3">
    <location>
        <position position="51"/>
    </location>
</feature>
<feature type="modified residue" description="4-aspartylphosphate" evidence="3">
    <location>
        <position position="555"/>
    </location>
</feature>
<feature type="domain" description="Response regulatory" evidence="5">
    <location>
        <begin position="506"/>
        <end position="622"/>
    </location>
</feature>
<dbReference type="GO" id="GO:0006355">
    <property type="term" value="P:regulation of DNA-templated transcription"/>
    <property type="evidence" value="ECO:0007669"/>
    <property type="project" value="InterPro"/>
</dbReference>
<gene>
    <name evidence="9" type="ORF">BC008_12795</name>
    <name evidence="10" type="ORF">BC008_12800</name>
</gene>
<dbReference type="PROSITE" id="PS50110">
    <property type="entry name" value="RESPONSE_REGULATORY"/>
    <property type="match status" value="3"/>
</dbReference>
<feature type="modified residue" description="Phosphohistidine" evidence="2">
    <location>
        <position position="298"/>
    </location>
</feature>
<dbReference type="NCBIfam" id="TIGR00254">
    <property type="entry name" value="GGDEF"/>
    <property type="match status" value="1"/>
</dbReference>
<dbReference type="Pfam" id="PF00990">
    <property type="entry name" value="GGDEF"/>
    <property type="match status" value="1"/>
</dbReference>
<dbReference type="OrthoDB" id="442759at2"/>
<dbReference type="InterPro" id="IPR001789">
    <property type="entry name" value="Sig_transdc_resp-reg_receiver"/>
</dbReference>
<dbReference type="CDD" id="cd01949">
    <property type="entry name" value="GGDEF"/>
    <property type="match status" value="1"/>
</dbReference>
<evidence type="ECO:0000256" key="2">
    <source>
        <dbReference type="PROSITE-ProRule" id="PRU00110"/>
    </source>
</evidence>
<dbReference type="CDD" id="cd00156">
    <property type="entry name" value="REC"/>
    <property type="match status" value="2"/>
</dbReference>
<reference evidence="10 11" key="1">
    <citation type="journal article" date="2015" name="Genome Announc.">
        <title>Draft Genome of the Euendolithic (true boring) Cyanobacterium Mastigocoleus testarum strain BC008.</title>
        <authorList>
            <person name="Guida B.S."/>
            <person name="Garcia-Pichel F."/>
        </authorList>
    </citation>
    <scope>NUCLEOTIDE SEQUENCE [LARGE SCALE GENOMIC DNA]</scope>
    <source>
        <strain evidence="10 11">BC008</strain>
    </source>
</reference>
<dbReference type="GO" id="GO:0000156">
    <property type="term" value="F:phosphorelay response regulator activity"/>
    <property type="evidence" value="ECO:0007669"/>
    <property type="project" value="TreeGrafter"/>
</dbReference>
<feature type="modified residue" description="4-aspartylphosphate" evidence="3">
    <location>
        <position position="429"/>
    </location>
</feature>
<protein>
    <submittedName>
        <fullName evidence="10">Transcriptional regulator</fullName>
    </submittedName>
</protein>
<dbReference type="Proteomes" id="UP000053372">
    <property type="component" value="Unassembled WGS sequence"/>
</dbReference>
<evidence type="ECO:0000256" key="3">
    <source>
        <dbReference type="PROSITE-ProRule" id="PRU00169"/>
    </source>
</evidence>
<dbReference type="EMBL" id="LMTZ01000141">
    <property type="protein sequence ID" value="KST63180.1"/>
    <property type="molecule type" value="Genomic_DNA"/>
</dbReference>
<dbReference type="SUPFAM" id="SSF55073">
    <property type="entry name" value="Nucleotide cyclase"/>
    <property type="match status" value="1"/>
</dbReference>
<dbReference type="InterPro" id="IPR039420">
    <property type="entry name" value="WalR-like"/>
</dbReference>
<keyword evidence="11" id="KW-1185">Reference proteome</keyword>
<dbReference type="PANTHER" id="PTHR48111">
    <property type="entry name" value="REGULATOR OF RPOS"/>
    <property type="match status" value="1"/>
</dbReference>
<dbReference type="SMART" id="SM00862">
    <property type="entry name" value="Trans_reg_C"/>
    <property type="match status" value="1"/>
</dbReference>
<dbReference type="SMART" id="SM00267">
    <property type="entry name" value="GGDEF"/>
    <property type="match status" value="1"/>
</dbReference>
<dbReference type="InterPro" id="IPR036641">
    <property type="entry name" value="HPT_dom_sf"/>
</dbReference>
<dbReference type="GO" id="GO:0000976">
    <property type="term" value="F:transcription cis-regulatory region binding"/>
    <property type="evidence" value="ECO:0007669"/>
    <property type="project" value="TreeGrafter"/>
</dbReference>
<dbReference type="Pfam" id="PF00486">
    <property type="entry name" value="Trans_reg_C"/>
    <property type="match status" value="1"/>
</dbReference>
<dbReference type="SMART" id="SM00073">
    <property type="entry name" value="HPT"/>
    <property type="match status" value="1"/>
</dbReference>